<reference evidence="1 2" key="1">
    <citation type="submission" date="2024-01" db="EMBL/GenBank/DDBJ databases">
        <title>Genome assemblies of Stephania.</title>
        <authorList>
            <person name="Yang L."/>
        </authorList>
    </citation>
    <scope>NUCLEOTIDE SEQUENCE [LARGE SCALE GENOMIC DNA]</scope>
    <source>
        <strain evidence="1">YNDBR</strain>
        <tissue evidence="1">Leaf</tissue>
    </source>
</reference>
<keyword evidence="2" id="KW-1185">Reference proteome</keyword>
<organism evidence="1 2">
    <name type="scientific">Stephania yunnanensis</name>
    <dbReference type="NCBI Taxonomy" id="152371"/>
    <lineage>
        <taxon>Eukaryota</taxon>
        <taxon>Viridiplantae</taxon>
        <taxon>Streptophyta</taxon>
        <taxon>Embryophyta</taxon>
        <taxon>Tracheophyta</taxon>
        <taxon>Spermatophyta</taxon>
        <taxon>Magnoliopsida</taxon>
        <taxon>Ranunculales</taxon>
        <taxon>Menispermaceae</taxon>
        <taxon>Menispermoideae</taxon>
        <taxon>Cissampelideae</taxon>
        <taxon>Stephania</taxon>
    </lineage>
</organism>
<protein>
    <submittedName>
        <fullName evidence="1">Uncharacterized protein</fullName>
    </submittedName>
</protein>
<evidence type="ECO:0000313" key="2">
    <source>
        <dbReference type="Proteomes" id="UP001420932"/>
    </source>
</evidence>
<name>A0AAP0FK00_9MAGN</name>
<gene>
    <name evidence="1" type="ORF">Syun_022265</name>
</gene>
<sequence>MRNAFLAIEDAAGVGVIGIDAIQRFLALLGTYELFLWQGPCVKQTLNCLP</sequence>
<dbReference type="EMBL" id="JBBNAF010000010">
    <property type="protein sequence ID" value="KAK9106254.1"/>
    <property type="molecule type" value="Genomic_DNA"/>
</dbReference>
<comment type="caution">
    <text evidence="1">The sequence shown here is derived from an EMBL/GenBank/DDBJ whole genome shotgun (WGS) entry which is preliminary data.</text>
</comment>
<dbReference type="Proteomes" id="UP001420932">
    <property type="component" value="Unassembled WGS sequence"/>
</dbReference>
<accession>A0AAP0FK00</accession>
<proteinExistence type="predicted"/>
<evidence type="ECO:0000313" key="1">
    <source>
        <dbReference type="EMBL" id="KAK9106254.1"/>
    </source>
</evidence>
<dbReference type="AlphaFoldDB" id="A0AAP0FK00"/>